<keyword evidence="8" id="KW-0067">ATP-binding</keyword>
<dbReference type="InterPro" id="IPR000160">
    <property type="entry name" value="GGDEF_dom"/>
</dbReference>
<comment type="cofactor">
    <cofactor evidence="1">
        <name>Mg(2+)</name>
        <dbReference type="ChEBI" id="CHEBI:18420"/>
    </cofactor>
</comment>
<feature type="domain" description="PAC" evidence="13">
    <location>
        <begin position="413"/>
        <end position="464"/>
    </location>
</feature>
<evidence type="ECO:0000256" key="11">
    <source>
        <dbReference type="SAM" id="Phobius"/>
    </source>
</evidence>
<dbReference type="InterPro" id="IPR048760">
    <property type="entry name" value="VP0354-like_sensor_dom"/>
</dbReference>
<dbReference type="PANTHER" id="PTHR45138:SF9">
    <property type="entry name" value="DIGUANYLATE CYCLASE DGCM-RELATED"/>
    <property type="match status" value="1"/>
</dbReference>
<dbReference type="GO" id="GO:0052621">
    <property type="term" value="F:diguanylate cyclase activity"/>
    <property type="evidence" value="ECO:0007669"/>
    <property type="project" value="UniProtKB-EC"/>
</dbReference>
<keyword evidence="11" id="KW-0472">Membrane</keyword>
<dbReference type="PANTHER" id="PTHR45138">
    <property type="entry name" value="REGULATORY COMPONENTS OF SENSORY TRANSDUCTION SYSTEM"/>
    <property type="match status" value="1"/>
</dbReference>
<dbReference type="Pfam" id="PF21623">
    <property type="entry name" value="HK_sensor_dom_bact"/>
    <property type="match status" value="1"/>
</dbReference>
<dbReference type="CDD" id="cd12914">
    <property type="entry name" value="PDC1_DGC_like"/>
    <property type="match status" value="1"/>
</dbReference>
<dbReference type="SUPFAM" id="SSF55785">
    <property type="entry name" value="PYP-like sensor domain (PAS domain)"/>
    <property type="match status" value="1"/>
</dbReference>
<dbReference type="AlphaFoldDB" id="A0A511UJF9"/>
<evidence type="ECO:0000256" key="8">
    <source>
        <dbReference type="ARBA" id="ARBA00022840"/>
    </source>
</evidence>
<evidence type="ECO:0000256" key="1">
    <source>
        <dbReference type="ARBA" id="ARBA00001946"/>
    </source>
</evidence>
<organism evidence="15 16">
    <name type="scientific">Halovibrio variabilis</name>
    <dbReference type="NCBI Taxonomy" id="31910"/>
    <lineage>
        <taxon>Bacteria</taxon>
        <taxon>Pseudomonadati</taxon>
        <taxon>Pseudomonadota</taxon>
        <taxon>Gammaproteobacteria</taxon>
        <taxon>Oceanospirillales</taxon>
        <taxon>Halomonadaceae</taxon>
        <taxon>Halovibrio</taxon>
    </lineage>
</organism>
<comment type="catalytic activity">
    <reaction evidence="10">
        <text>2 GTP = 3',3'-c-di-GMP + 2 diphosphate</text>
        <dbReference type="Rhea" id="RHEA:24898"/>
        <dbReference type="ChEBI" id="CHEBI:33019"/>
        <dbReference type="ChEBI" id="CHEBI:37565"/>
        <dbReference type="ChEBI" id="CHEBI:58805"/>
        <dbReference type="EC" id="2.7.7.65"/>
    </reaction>
</comment>
<feature type="domain" description="GGDEF" evidence="14">
    <location>
        <begin position="496"/>
        <end position="633"/>
    </location>
</feature>
<dbReference type="InterPro" id="IPR043128">
    <property type="entry name" value="Rev_trsase/Diguanyl_cyclase"/>
</dbReference>
<dbReference type="PROSITE" id="PS50112">
    <property type="entry name" value="PAS"/>
    <property type="match status" value="1"/>
</dbReference>
<evidence type="ECO:0000256" key="7">
    <source>
        <dbReference type="ARBA" id="ARBA00022777"/>
    </source>
</evidence>
<keyword evidence="4" id="KW-0597">Phosphoprotein</keyword>
<dbReference type="GO" id="GO:0016020">
    <property type="term" value="C:membrane"/>
    <property type="evidence" value="ECO:0007669"/>
    <property type="project" value="UniProtKB-SubCell"/>
</dbReference>
<dbReference type="InterPro" id="IPR000014">
    <property type="entry name" value="PAS"/>
</dbReference>
<dbReference type="NCBIfam" id="TIGR00254">
    <property type="entry name" value="GGDEF"/>
    <property type="match status" value="1"/>
</dbReference>
<protein>
    <recommendedName>
        <fullName evidence="3">diguanylate cyclase</fullName>
        <ecNumber evidence="3">2.7.7.65</ecNumber>
    </recommendedName>
</protein>
<evidence type="ECO:0000256" key="3">
    <source>
        <dbReference type="ARBA" id="ARBA00012528"/>
    </source>
</evidence>
<dbReference type="InterPro" id="IPR029151">
    <property type="entry name" value="Sensor-like_sf"/>
</dbReference>
<keyword evidence="11" id="KW-0812">Transmembrane</keyword>
<evidence type="ECO:0000256" key="5">
    <source>
        <dbReference type="ARBA" id="ARBA00022679"/>
    </source>
</evidence>
<evidence type="ECO:0000259" key="13">
    <source>
        <dbReference type="PROSITE" id="PS50113"/>
    </source>
</evidence>
<dbReference type="SMART" id="SM00267">
    <property type="entry name" value="GGDEF"/>
    <property type="match status" value="1"/>
</dbReference>
<sequence>MLVPILHIHMETRFDSLHAEADALLKVGQEALVRDINDSLNYALATSEMPTLQRFLSAQNSVAPNKQAYSLSDLSQLSTFLNTLISHHPRYSKLVLMDNNGHEILRAPHSVNTGPRVTGNQHANTDYFKEAVRLLPRELYISPPGRNLQYELLGQNVIPVVNVSTPIFNATGKRLGVVMLSLNWDYLTNALHQAMTLDQDADVLLVNAQGRWLLNDSPSQLSLLPFGGDFSASAPQYWQAMQQQNEGRTTIDDHILRFKTEDIRTQRYRSLAGNIASDPADYPWTLGVTLPKPSWHTLLQEETTVILFLVLIYSVSVAFGIFWVFSSQRQRQLRRAAQRRAVEASDLYENAPCGYHSLDSQGRVIKMNRTELAWLGYTAEEVIGQVDYRDFITPDTREQFENAFERVQNGQPGSAECSLLTRTGERRDVMIQASAYQRDGRFVHSRATVFDLTERKQLEEQLRTQAMTDPLTGVFNRRYLQAQATIEISRARRQNHPIALIAIDIDHFKRFNDDYGHDVGDEVLQRFTQRVGGLLRHEDLLCRVGGEEFAILLPNTSLEQALQVAERIRDTIENTRIQVQNGNTEQVLRLTASLGVAVILPNESSLEPALKRADLGLYQAKENGRNQVVVNSQA</sequence>
<dbReference type="Gene3D" id="3.30.450.20">
    <property type="entry name" value="PAS domain"/>
    <property type="match status" value="3"/>
</dbReference>
<dbReference type="PROSITE" id="PS50887">
    <property type="entry name" value="GGDEF"/>
    <property type="match status" value="1"/>
</dbReference>
<reference evidence="15 16" key="1">
    <citation type="submission" date="2019-07" db="EMBL/GenBank/DDBJ databases">
        <title>Whole genome shotgun sequence of Halomonas variabilis NBRC 102410.</title>
        <authorList>
            <person name="Hosoyama A."/>
            <person name="Uohara A."/>
            <person name="Ohji S."/>
            <person name="Ichikawa N."/>
        </authorList>
    </citation>
    <scope>NUCLEOTIDE SEQUENCE [LARGE SCALE GENOMIC DNA]</scope>
    <source>
        <strain evidence="15 16">NBRC 102410</strain>
    </source>
</reference>
<feature type="domain" description="PAS" evidence="12">
    <location>
        <begin position="340"/>
        <end position="411"/>
    </location>
</feature>
<keyword evidence="16" id="KW-1185">Reference proteome</keyword>
<dbReference type="SUPFAM" id="SSF55073">
    <property type="entry name" value="Nucleotide cyclase"/>
    <property type="match status" value="1"/>
</dbReference>
<evidence type="ECO:0000313" key="16">
    <source>
        <dbReference type="Proteomes" id="UP000321303"/>
    </source>
</evidence>
<comment type="caution">
    <text evidence="15">The sequence shown here is derived from an EMBL/GenBank/DDBJ whole genome shotgun (WGS) entry which is preliminary data.</text>
</comment>
<keyword evidence="6" id="KW-0547">Nucleotide-binding</keyword>
<dbReference type="InterPro" id="IPR000700">
    <property type="entry name" value="PAS-assoc_C"/>
</dbReference>
<dbReference type="EMBL" id="BJXV01000001">
    <property type="protein sequence ID" value="GEN26719.1"/>
    <property type="molecule type" value="Genomic_DNA"/>
</dbReference>
<dbReference type="Gene3D" id="3.30.70.270">
    <property type="match status" value="1"/>
</dbReference>
<keyword evidence="11" id="KW-1133">Transmembrane helix</keyword>
<dbReference type="Pfam" id="PF13426">
    <property type="entry name" value="PAS_9"/>
    <property type="match status" value="1"/>
</dbReference>
<dbReference type="GO" id="GO:0016301">
    <property type="term" value="F:kinase activity"/>
    <property type="evidence" value="ECO:0007669"/>
    <property type="project" value="UniProtKB-KW"/>
</dbReference>
<dbReference type="SUPFAM" id="SSF103190">
    <property type="entry name" value="Sensory domain-like"/>
    <property type="match status" value="2"/>
</dbReference>
<dbReference type="CDD" id="cd01949">
    <property type="entry name" value="GGDEF"/>
    <property type="match status" value="1"/>
</dbReference>
<keyword evidence="7" id="KW-0418">Kinase</keyword>
<dbReference type="EC" id="2.7.7.65" evidence="3"/>
<gene>
    <name evidence="15" type="ORF">HVA01_03650</name>
</gene>
<evidence type="ECO:0000256" key="4">
    <source>
        <dbReference type="ARBA" id="ARBA00022553"/>
    </source>
</evidence>
<accession>A0A511UJF9</accession>
<evidence type="ECO:0000256" key="10">
    <source>
        <dbReference type="ARBA" id="ARBA00034247"/>
    </source>
</evidence>
<dbReference type="FunFam" id="3.30.70.270:FF:000001">
    <property type="entry name" value="Diguanylate cyclase domain protein"/>
    <property type="match status" value="1"/>
</dbReference>
<evidence type="ECO:0000256" key="6">
    <source>
        <dbReference type="ARBA" id="ARBA00022741"/>
    </source>
</evidence>
<feature type="transmembrane region" description="Helical" evidence="11">
    <location>
        <begin position="305"/>
        <end position="325"/>
    </location>
</feature>
<evidence type="ECO:0000259" key="12">
    <source>
        <dbReference type="PROSITE" id="PS50112"/>
    </source>
</evidence>
<dbReference type="InterPro" id="IPR050469">
    <property type="entry name" value="Diguanylate_Cyclase"/>
</dbReference>
<name>A0A511UJF9_9GAMM</name>
<dbReference type="InterPro" id="IPR035965">
    <property type="entry name" value="PAS-like_dom_sf"/>
</dbReference>
<evidence type="ECO:0000256" key="2">
    <source>
        <dbReference type="ARBA" id="ARBA00004370"/>
    </source>
</evidence>
<dbReference type="PROSITE" id="PS50113">
    <property type="entry name" value="PAC"/>
    <property type="match status" value="1"/>
</dbReference>
<evidence type="ECO:0000259" key="14">
    <source>
        <dbReference type="PROSITE" id="PS50887"/>
    </source>
</evidence>
<dbReference type="NCBIfam" id="TIGR00229">
    <property type="entry name" value="sensory_box"/>
    <property type="match status" value="1"/>
</dbReference>
<keyword evidence="5" id="KW-0808">Transferase</keyword>
<dbReference type="Pfam" id="PF00990">
    <property type="entry name" value="GGDEF"/>
    <property type="match status" value="1"/>
</dbReference>
<evidence type="ECO:0000313" key="15">
    <source>
        <dbReference type="EMBL" id="GEN26719.1"/>
    </source>
</evidence>
<dbReference type="GO" id="GO:0005524">
    <property type="term" value="F:ATP binding"/>
    <property type="evidence" value="ECO:0007669"/>
    <property type="project" value="UniProtKB-KW"/>
</dbReference>
<evidence type="ECO:0000256" key="9">
    <source>
        <dbReference type="ARBA" id="ARBA00023012"/>
    </source>
</evidence>
<proteinExistence type="predicted"/>
<comment type="subcellular location">
    <subcellularLocation>
        <location evidence="2">Membrane</location>
    </subcellularLocation>
</comment>
<dbReference type="SMART" id="SM00091">
    <property type="entry name" value="PAS"/>
    <property type="match status" value="1"/>
</dbReference>
<dbReference type="Proteomes" id="UP000321303">
    <property type="component" value="Unassembled WGS sequence"/>
</dbReference>
<dbReference type="InterPro" id="IPR029787">
    <property type="entry name" value="Nucleotide_cyclase"/>
</dbReference>
<dbReference type="CDD" id="cd00130">
    <property type="entry name" value="PAS"/>
    <property type="match status" value="1"/>
</dbReference>
<keyword evidence="9" id="KW-0902">Two-component regulatory system</keyword>
<dbReference type="GO" id="GO:0000160">
    <property type="term" value="P:phosphorelay signal transduction system"/>
    <property type="evidence" value="ECO:0007669"/>
    <property type="project" value="UniProtKB-KW"/>
</dbReference>